<evidence type="ECO:0000313" key="3">
    <source>
        <dbReference type="EMBL" id="EDY22203.1"/>
    </source>
</evidence>
<organism evidence="3 4">
    <name type="scientific">Chthoniobacter flavus Ellin428</name>
    <dbReference type="NCBI Taxonomy" id="497964"/>
    <lineage>
        <taxon>Bacteria</taxon>
        <taxon>Pseudomonadati</taxon>
        <taxon>Verrucomicrobiota</taxon>
        <taxon>Spartobacteria</taxon>
        <taxon>Chthoniobacterales</taxon>
        <taxon>Chthoniobacteraceae</taxon>
        <taxon>Chthoniobacter</taxon>
    </lineage>
</organism>
<keyword evidence="3" id="KW-0012">Acyltransferase</keyword>
<evidence type="ECO:0000313" key="4">
    <source>
        <dbReference type="Proteomes" id="UP000005824"/>
    </source>
</evidence>
<feature type="transmembrane region" description="Helical" evidence="1">
    <location>
        <begin position="85"/>
        <end position="106"/>
    </location>
</feature>
<feature type="domain" description="Acyltransferase 3" evidence="2">
    <location>
        <begin position="7"/>
        <end position="335"/>
    </location>
</feature>
<dbReference type="InterPro" id="IPR002656">
    <property type="entry name" value="Acyl_transf_3_dom"/>
</dbReference>
<keyword evidence="1" id="KW-0472">Membrane</keyword>
<dbReference type="EMBL" id="ABVL01000001">
    <property type="protein sequence ID" value="EDY22203.1"/>
    <property type="molecule type" value="Genomic_DNA"/>
</dbReference>
<dbReference type="AlphaFoldDB" id="B4CUG5"/>
<keyword evidence="4" id="KW-1185">Reference proteome</keyword>
<dbReference type="InParanoid" id="B4CUG5"/>
<keyword evidence="1" id="KW-0812">Transmembrane</keyword>
<feature type="transmembrane region" description="Helical" evidence="1">
    <location>
        <begin position="323"/>
        <end position="345"/>
    </location>
</feature>
<dbReference type="STRING" id="497964.CfE428DRAFT_0328"/>
<proteinExistence type="predicted"/>
<feature type="transmembrane region" description="Helical" evidence="1">
    <location>
        <begin position="156"/>
        <end position="175"/>
    </location>
</feature>
<dbReference type="Pfam" id="PF01757">
    <property type="entry name" value="Acyl_transf_3"/>
    <property type="match status" value="1"/>
</dbReference>
<comment type="caution">
    <text evidence="3">The sequence shown here is derived from an EMBL/GenBank/DDBJ whole genome shotgun (WGS) entry which is preliminary data.</text>
</comment>
<sequence precursor="true">MPRGNSFTFLRLAFALAVLFSHSFGLGGFGVDPLLAFSHGQMQIGELAVLGFFVISGFLITASALRQPSIRQFALNRAARIAPGFWAVQLLTVFVLAPAITLARYGHFLDYWGSILVGPNSAWDYLWRNAAFRIVQYPITNLFAHNPLAGAVNGSLWSLGPEVTCYVCLGLATFFGTLRWKYTGPLCFLLFYGFHQLALIRPETGVAVARVMENGFIFGLHQPLYRSVFLAFLAGMACYQFREALRWKGWLAAVAGAALLITCWVGGFDFAWPIAWPYLVLYLAHRLPFERVEKWGDFSYGIYIYAFPIQQCLALAKVQRLGFMAFLGASAILSILAGAASWFLLERCVLRWARTFSERSRGTKPVEVARQLKLLPEES</sequence>
<dbReference type="GO" id="GO:0016747">
    <property type="term" value="F:acyltransferase activity, transferring groups other than amino-acyl groups"/>
    <property type="evidence" value="ECO:0007669"/>
    <property type="project" value="InterPro"/>
</dbReference>
<protein>
    <submittedName>
        <fullName evidence="3">Acyltransferase 3</fullName>
    </submittedName>
</protein>
<feature type="transmembrane region" description="Helical" evidence="1">
    <location>
        <begin position="47"/>
        <end position="65"/>
    </location>
</feature>
<evidence type="ECO:0000259" key="2">
    <source>
        <dbReference type="Pfam" id="PF01757"/>
    </source>
</evidence>
<keyword evidence="1" id="KW-1133">Transmembrane helix</keyword>
<name>B4CUG5_9BACT</name>
<accession>B4CUG5</accession>
<gene>
    <name evidence="3" type="ORF">CfE428DRAFT_0328</name>
</gene>
<dbReference type="RefSeq" id="WP_006977655.1">
    <property type="nucleotide sequence ID" value="NZ_ABVL01000001.1"/>
</dbReference>
<dbReference type="Proteomes" id="UP000005824">
    <property type="component" value="Unassembled WGS sequence"/>
</dbReference>
<feature type="transmembrane region" description="Helical" evidence="1">
    <location>
        <begin position="182"/>
        <end position="200"/>
    </location>
</feature>
<feature type="transmembrane region" description="Helical" evidence="1">
    <location>
        <begin position="251"/>
        <end position="278"/>
    </location>
</feature>
<dbReference type="eggNOG" id="COG1835">
    <property type="taxonomic scope" value="Bacteria"/>
</dbReference>
<evidence type="ECO:0000256" key="1">
    <source>
        <dbReference type="SAM" id="Phobius"/>
    </source>
</evidence>
<reference evidence="3 4" key="1">
    <citation type="journal article" date="2011" name="J. Bacteriol.">
        <title>Genome sequence of Chthoniobacter flavus Ellin428, an aerobic heterotrophic soil bacterium.</title>
        <authorList>
            <person name="Kant R."/>
            <person name="van Passel M.W."/>
            <person name="Palva A."/>
            <person name="Lucas S."/>
            <person name="Lapidus A."/>
            <person name="Glavina Del Rio T."/>
            <person name="Dalin E."/>
            <person name="Tice H."/>
            <person name="Bruce D."/>
            <person name="Goodwin L."/>
            <person name="Pitluck S."/>
            <person name="Larimer F.W."/>
            <person name="Land M.L."/>
            <person name="Hauser L."/>
            <person name="Sangwan P."/>
            <person name="de Vos W.M."/>
            <person name="Janssen P.H."/>
            <person name="Smidt H."/>
        </authorList>
    </citation>
    <scope>NUCLEOTIDE SEQUENCE [LARGE SCALE GENOMIC DNA]</scope>
    <source>
        <strain evidence="3 4">Ellin428</strain>
    </source>
</reference>
<feature type="transmembrane region" description="Helical" evidence="1">
    <location>
        <begin position="220"/>
        <end position="239"/>
    </location>
</feature>
<keyword evidence="3" id="KW-0808">Transferase</keyword>